<evidence type="ECO:0000256" key="1">
    <source>
        <dbReference type="SAM" id="SignalP"/>
    </source>
</evidence>
<feature type="signal peptide" evidence="1">
    <location>
        <begin position="1"/>
        <end position="24"/>
    </location>
</feature>
<evidence type="ECO:0000313" key="2">
    <source>
        <dbReference type="EMBL" id="TPW31237.1"/>
    </source>
</evidence>
<keyword evidence="3" id="KW-1185">Reference proteome</keyword>
<keyword evidence="1" id="KW-0732">Signal</keyword>
<comment type="caution">
    <text evidence="2">The sequence shown here is derived from an EMBL/GenBank/DDBJ whole genome shotgun (WGS) entry which is preliminary data.</text>
</comment>
<dbReference type="OrthoDB" id="7206808at2"/>
<reference evidence="2 3" key="1">
    <citation type="submission" date="2019-06" db="EMBL/GenBank/DDBJ databases">
        <authorList>
            <person name="Li M."/>
        </authorList>
    </citation>
    <scope>NUCLEOTIDE SEQUENCE [LARGE SCALE GENOMIC DNA]</scope>
    <source>
        <strain evidence="2 3">BGMRC6574</strain>
    </source>
</reference>
<dbReference type="InterPro" id="IPR010319">
    <property type="entry name" value="Transglutaminase-like_Cys_pept"/>
</dbReference>
<evidence type="ECO:0000313" key="3">
    <source>
        <dbReference type="Proteomes" id="UP000320314"/>
    </source>
</evidence>
<dbReference type="Pfam" id="PF06035">
    <property type="entry name" value="Peptidase_C93"/>
    <property type="match status" value="1"/>
</dbReference>
<organism evidence="2 3">
    <name type="scientific">Pararhizobium mangrovi</name>
    <dbReference type="NCBI Taxonomy" id="2590452"/>
    <lineage>
        <taxon>Bacteria</taxon>
        <taxon>Pseudomonadati</taxon>
        <taxon>Pseudomonadota</taxon>
        <taxon>Alphaproteobacteria</taxon>
        <taxon>Hyphomicrobiales</taxon>
        <taxon>Rhizobiaceae</taxon>
        <taxon>Rhizobium/Agrobacterium group</taxon>
        <taxon>Pararhizobium</taxon>
    </lineage>
</organism>
<dbReference type="RefSeq" id="WP_141165599.1">
    <property type="nucleotide sequence ID" value="NZ_VHLH01000004.1"/>
</dbReference>
<accession>A0A506UGM2</accession>
<gene>
    <name evidence="2" type="ORF">FJU11_03290</name>
</gene>
<feature type="chain" id="PRO_5021204058" evidence="1">
    <location>
        <begin position="25"/>
        <end position="202"/>
    </location>
</feature>
<dbReference type="Proteomes" id="UP000320314">
    <property type="component" value="Unassembled WGS sequence"/>
</dbReference>
<dbReference type="AlphaFoldDB" id="A0A506UGM2"/>
<dbReference type="PANTHER" id="PTHR39327:SF1">
    <property type="entry name" value="BLR5470 PROTEIN"/>
    <property type="match status" value="1"/>
</dbReference>
<proteinExistence type="predicted"/>
<dbReference type="PANTHER" id="PTHR39327">
    <property type="match status" value="1"/>
</dbReference>
<sequence>MKNLATLIAAVVAGLVLAPQAVSAGPHPAFMTETGPTSPPIGHYEFCEREPASCAAHTANAASLTLTRERWHMLLKVNHAVNTEIMPETDEAAYGMEEYWTYPDHGVGDCEDYALLKRKRLKAEGFPASVLLLTVVRRPNGEGHAVLTVHTDRGDFVLDNMHDRVLLWSETDYTYLKRQSSLDAKRWEKISNGRPALVGSVR</sequence>
<name>A0A506UGM2_9HYPH</name>
<dbReference type="Gene3D" id="3.10.620.30">
    <property type="match status" value="1"/>
</dbReference>
<protein>
    <submittedName>
        <fullName evidence="2">Transglutaminase</fullName>
    </submittedName>
</protein>
<dbReference type="EMBL" id="VHLH01000004">
    <property type="protein sequence ID" value="TPW31237.1"/>
    <property type="molecule type" value="Genomic_DNA"/>
</dbReference>